<keyword evidence="3" id="KW-1185">Reference proteome</keyword>
<gene>
    <name evidence="2" type="ORF">PENTCL1PPCAC_20831</name>
</gene>
<protein>
    <submittedName>
        <fullName evidence="2">Uncharacterized protein</fullName>
    </submittedName>
</protein>
<evidence type="ECO:0000313" key="2">
    <source>
        <dbReference type="EMBL" id="GMS98656.1"/>
    </source>
</evidence>
<sequence length="93" mass="9939">TGILTSCSLTFAAMGSKSVLLLTAASVAAFPVLQHSQTLRRDLERALNSTGGAFRWAGGFQAQGALQRLDVEHVNTISGREKFTCGCFRLPLL</sequence>
<dbReference type="AlphaFoldDB" id="A0AAV5TW16"/>
<feature type="non-terminal residue" evidence="2">
    <location>
        <position position="1"/>
    </location>
</feature>
<feature type="non-terminal residue" evidence="2">
    <location>
        <position position="93"/>
    </location>
</feature>
<evidence type="ECO:0000313" key="3">
    <source>
        <dbReference type="Proteomes" id="UP001432027"/>
    </source>
</evidence>
<feature type="signal peptide" evidence="1">
    <location>
        <begin position="1"/>
        <end position="29"/>
    </location>
</feature>
<comment type="caution">
    <text evidence="2">The sequence shown here is derived from an EMBL/GenBank/DDBJ whole genome shotgun (WGS) entry which is preliminary data.</text>
</comment>
<organism evidence="2 3">
    <name type="scientific">Pristionchus entomophagus</name>
    <dbReference type="NCBI Taxonomy" id="358040"/>
    <lineage>
        <taxon>Eukaryota</taxon>
        <taxon>Metazoa</taxon>
        <taxon>Ecdysozoa</taxon>
        <taxon>Nematoda</taxon>
        <taxon>Chromadorea</taxon>
        <taxon>Rhabditida</taxon>
        <taxon>Rhabditina</taxon>
        <taxon>Diplogasteromorpha</taxon>
        <taxon>Diplogasteroidea</taxon>
        <taxon>Neodiplogasteridae</taxon>
        <taxon>Pristionchus</taxon>
    </lineage>
</organism>
<accession>A0AAV5TW16</accession>
<name>A0AAV5TW16_9BILA</name>
<dbReference type="Proteomes" id="UP001432027">
    <property type="component" value="Unassembled WGS sequence"/>
</dbReference>
<dbReference type="EMBL" id="BTSX01000005">
    <property type="protein sequence ID" value="GMS98656.1"/>
    <property type="molecule type" value="Genomic_DNA"/>
</dbReference>
<evidence type="ECO:0000256" key="1">
    <source>
        <dbReference type="SAM" id="SignalP"/>
    </source>
</evidence>
<feature type="chain" id="PRO_5043775375" evidence="1">
    <location>
        <begin position="30"/>
        <end position="93"/>
    </location>
</feature>
<proteinExistence type="predicted"/>
<reference evidence="2" key="1">
    <citation type="submission" date="2023-10" db="EMBL/GenBank/DDBJ databases">
        <title>Genome assembly of Pristionchus species.</title>
        <authorList>
            <person name="Yoshida K."/>
            <person name="Sommer R.J."/>
        </authorList>
    </citation>
    <scope>NUCLEOTIDE SEQUENCE</scope>
    <source>
        <strain evidence="2">RS0144</strain>
    </source>
</reference>
<keyword evidence="1" id="KW-0732">Signal</keyword>